<dbReference type="PANTHER" id="PTHR30388">
    <property type="entry name" value="ALDEHYDE OXIDOREDUCTASE MOLYBDENUM COFACTOR ASSEMBLY PROTEIN"/>
    <property type="match status" value="1"/>
</dbReference>
<dbReference type="Pfam" id="PF02625">
    <property type="entry name" value="XdhC_CoxI"/>
    <property type="match status" value="1"/>
</dbReference>
<dbReference type="PANTHER" id="PTHR30388:SF6">
    <property type="entry name" value="XANTHINE DEHYDROGENASE SUBUNIT A-RELATED"/>
    <property type="match status" value="1"/>
</dbReference>
<feature type="domain" description="XdhC- CoxI" evidence="1">
    <location>
        <begin position="13"/>
        <end position="65"/>
    </location>
</feature>
<reference evidence="4" key="1">
    <citation type="journal article" date="2019" name="Int. J. Syst. Evol. Microbiol.">
        <title>The Global Catalogue of Microorganisms (GCM) 10K type strain sequencing project: providing services to taxonomists for standard genome sequencing and annotation.</title>
        <authorList>
            <consortium name="The Broad Institute Genomics Platform"/>
            <consortium name="The Broad Institute Genome Sequencing Center for Infectious Disease"/>
            <person name="Wu L."/>
            <person name="Ma J."/>
        </authorList>
    </citation>
    <scope>NUCLEOTIDE SEQUENCE [LARGE SCALE GENOMIC DNA]</scope>
    <source>
        <strain evidence="4">CCUG 73951</strain>
    </source>
</reference>
<feature type="domain" description="XdhC Rossmann" evidence="2">
    <location>
        <begin position="190"/>
        <end position="325"/>
    </location>
</feature>
<evidence type="ECO:0000313" key="3">
    <source>
        <dbReference type="EMBL" id="MFC7322588.1"/>
    </source>
</evidence>
<protein>
    <submittedName>
        <fullName evidence="3">XdhC family protein</fullName>
    </submittedName>
</protein>
<dbReference type="Proteomes" id="UP001596494">
    <property type="component" value="Unassembled WGS sequence"/>
</dbReference>
<dbReference type="InterPro" id="IPR027051">
    <property type="entry name" value="XdhC_Rossmann_dom"/>
</dbReference>
<proteinExistence type="predicted"/>
<dbReference type="InterPro" id="IPR052698">
    <property type="entry name" value="MoCofactor_Util/Proc"/>
</dbReference>
<organism evidence="3 4">
    <name type="scientific">Halobacillus campisalis</name>
    <dbReference type="NCBI Taxonomy" id="435909"/>
    <lineage>
        <taxon>Bacteria</taxon>
        <taxon>Bacillati</taxon>
        <taxon>Bacillota</taxon>
        <taxon>Bacilli</taxon>
        <taxon>Bacillales</taxon>
        <taxon>Bacillaceae</taxon>
        <taxon>Halobacillus</taxon>
    </lineage>
</organism>
<dbReference type="EMBL" id="JBHTBY010000017">
    <property type="protein sequence ID" value="MFC7322588.1"/>
    <property type="molecule type" value="Genomic_DNA"/>
</dbReference>
<comment type="caution">
    <text evidence="3">The sequence shown here is derived from an EMBL/GenBank/DDBJ whole genome shotgun (WGS) entry which is preliminary data.</text>
</comment>
<dbReference type="Pfam" id="PF13478">
    <property type="entry name" value="XdhC_C"/>
    <property type="match status" value="1"/>
</dbReference>
<dbReference type="Gene3D" id="3.40.50.720">
    <property type="entry name" value="NAD(P)-binding Rossmann-like Domain"/>
    <property type="match status" value="1"/>
</dbReference>
<accession>A0ABW2K6Z1</accession>
<evidence type="ECO:0000313" key="4">
    <source>
        <dbReference type="Proteomes" id="UP001596494"/>
    </source>
</evidence>
<name>A0ABW2K6Z1_9BACI</name>
<dbReference type="RefSeq" id="WP_289214961.1">
    <property type="nucleotide sequence ID" value="NZ_JAPVRC010000002.1"/>
</dbReference>
<keyword evidence="4" id="KW-1185">Reference proteome</keyword>
<sequence>MEDIHVILKEMTEAGVDGVLATIIEVEGSAYKKEGASMVFKKDGTQVGMLSAGCLEEDLAARIEHNHLGEKTETLIYDMRSYNELSWGEGSGCNGVIHVLVEPVTVELIQKLQQVKICLDKRQFVTSVKFLNSSSNERDCFITEDQEVFGGVAEDLPHLLPLVKKVNPGKQTLTHSDDVFVQTYEPKPRLFVFGAGKDAMPLVSFAGKSGFSVTVSDWRPALCGKANFPDADRILQGFPNEVMPDMNVTPDDYVVVLTHNFQKDREIISYLIDKELRYLGILGSGKRTKRLLGTREVPSRITSPIGLSINAKGPEEIAISVVAELIHLKNSSTFKRRPARETS</sequence>
<gene>
    <name evidence="3" type="ORF">ACFQMN_17120</name>
</gene>
<evidence type="ECO:0000259" key="1">
    <source>
        <dbReference type="Pfam" id="PF02625"/>
    </source>
</evidence>
<evidence type="ECO:0000259" key="2">
    <source>
        <dbReference type="Pfam" id="PF13478"/>
    </source>
</evidence>
<dbReference type="InterPro" id="IPR003777">
    <property type="entry name" value="XdhC_CoxI"/>
</dbReference>